<reference evidence="2" key="1">
    <citation type="submission" date="2020-03" db="EMBL/GenBank/DDBJ databases">
        <title>A high-quality chromosome-level genome assembly of a woody plant with both climbing and erect habits, Rhamnella rubrinervis.</title>
        <authorList>
            <person name="Lu Z."/>
            <person name="Yang Y."/>
            <person name="Zhu X."/>
            <person name="Sun Y."/>
        </authorList>
    </citation>
    <scope>NUCLEOTIDE SEQUENCE</scope>
    <source>
        <strain evidence="2">BYM</strain>
        <tissue evidence="2">Leaf</tissue>
    </source>
</reference>
<dbReference type="AlphaFoldDB" id="A0A8K0HP87"/>
<protein>
    <submittedName>
        <fullName evidence="2">Uncharacterized protein</fullName>
    </submittedName>
</protein>
<organism evidence="2 3">
    <name type="scientific">Rhamnella rubrinervis</name>
    <dbReference type="NCBI Taxonomy" id="2594499"/>
    <lineage>
        <taxon>Eukaryota</taxon>
        <taxon>Viridiplantae</taxon>
        <taxon>Streptophyta</taxon>
        <taxon>Embryophyta</taxon>
        <taxon>Tracheophyta</taxon>
        <taxon>Spermatophyta</taxon>
        <taxon>Magnoliopsida</taxon>
        <taxon>eudicotyledons</taxon>
        <taxon>Gunneridae</taxon>
        <taxon>Pentapetalae</taxon>
        <taxon>rosids</taxon>
        <taxon>fabids</taxon>
        <taxon>Rosales</taxon>
        <taxon>Rhamnaceae</taxon>
        <taxon>rhamnoid group</taxon>
        <taxon>Rhamneae</taxon>
        <taxon>Rhamnella</taxon>
    </lineage>
</organism>
<evidence type="ECO:0000256" key="1">
    <source>
        <dbReference type="SAM" id="SignalP"/>
    </source>
</evidence>
<comment type="caution">
    <text evidence="2">The sequence shown here is derived from an EMBL/GenBank/DDBJ whole genome shotgun (WGS) entry which is preliminary data.</text>
</comment>
<keyword evidence="1" id="KW-0732">Signal</keyword>
<keyword evidence="3" id="KW-1185">Reference proteome</keyword>
<evidence type="ECO:0000313" key="2">
    <source>
        <dbReference type="EMBL" id="KAF3456115.1"/>
    </source>
</evidence>
<proteinExistence type="predicted"/>
<sequence>MRWPRALTVWSKASAVWPRVTALFIAEALGEWAEGDCVVHKALSCDQPSASKCGEVIALFLALALGQSVKGFGISANGNCFVHKALVDGLAEDLGFSSNTVIPYHDMHGLYHNIKCPRMSSPTEEELEMPYMVNFWDPFKLVGKRKKVAMYKFLRDRKSKWTMGKIERINKEVYQLFVSSGCWLKNEVVDRDPHVDEDMKQHEHTINWVAKVDIHF</sequence>
<dbReference type="EMBL" id="VOIH02000001">
    <property type="protein sequence ID" value="KAF3456115.1"/>
    <property type="molecule type" value="Genomic_DNA"/>
</dbReference>
<evidence type="ECO:0000313" key="3">
    <source>
        <dbReference type="Proteomes" id="UP000796880"/>
    </source>
</evidence>
<gene>
    <name evidence="2" type="ORF">FNV43_RR00763</name>
</gene>
<accession>A0A8K0HP87</accession>
<feature type="chain" id="PRO_5035450245" evidence="1">
    <location>
        <begin position="23"/>
        <end position="216"/>
    </location>
</feature>
<name>A0A8K0HP87_9ROSA</name>
<dbReference type="Proteomes" id="UP000796880">
    <property type="component" value="Unassembled WGS sequence"/>
</dbReference>
<feature type="signal peptide" evidence="1">
    <location>
        <begin position="1"/>
        <end position="22"/>
    </location>
</feature>